<organism evidence="2 3">
    <name type="scientific">Torulaspora delbrueckii</name>
    <name type="common">Yeast</name>
    <name type="synonym">Candida colliculosa</name>
    <dbReference type="NCBI Taxonomy" id="4950"/>
    <lineage>
        <taxon>Eukaryota</taxon>
        <taxon>Fungi</taxon>
        <taxon>Dikarya</taxon>
        <taxon>Ascomycota</taxon>
        <taxon>Saccharomycotina</taxon>
        <taxon>Saccharomycetes</taxon>
        <taxon>Saccharomycetales</taxon>
        <taxon>Saccharomycetaceae</taxon>
        <taxon>Torulaspora</taxon>
    </lineage>
</organism>
<feature type="domain" description="Fe2OG dioxygenase" evidence="1">
    <location>
        <begin position="229"/>
        <end position="336"/>
    </location>
</feature>
<dbReference type="KEGG" id="tdl:TDEL_0H03670"/>
<dbReference type="Proteomes" id="UP000005627">
    <property type="component" value="Chromosome 8"/>
</dbReference>
<dbReference type="HOGENOM" id="CLU_026011_0_0_1"/>
<sequence length="426" mass="48958">MTEEKIATLISLYEDVIPKSRDTESFLLEILTACDGSVKNASLMLNESLGVARKVDCNIGKRKRDTGNSDNRCYKVQKSLNQFIEDDAKKFRPISSDRRAKTSNRAIELFSKEDVESTIGYVTMHEKALPEEFANSLLRQLMDDLEGFAPYEFHLFGNKCSSNHTSKKYSSDPAILDGRDKIYYNNRRGTVYEYNDLLKATQLLIEDIVNETIKKFKPLPFQISSPNWKGDVVLVNKYGKSDHLMWHSDRLTSIGPQPIVASLSLGCVREFRIRRCYPSDSQIYVVRPPHNSLIIMHAGFQEEYRHSVHQQTNNRATNLHPISKDVRFNLTYRDYLKKYINNAPRCPKCDNPMDLRRAFKDPERRGQYIWQCSSHYSGVECGGVRLADFNCNSLVVEKNAGEGSRWLADDDWEAKEAQKNGTELPR</sequence>
<dbReference type="OrthoDB" id="545910at2759"/>
<dbReference type="eggNOG" id="ENOG502QUQ4">
    <property type="taxonomic scope" value="Eukaryota"/>
</dbReference>
<evidence type="ECO:0000313" key="3">
    <source>
        <dbReference type="Proteomes" id="UP000005627"/>
    </source>
</evidence>
<dbReference type="PANTHER" id="PTHR31212:SF4">
    <property type="entry name" value="ALPHA-KETOGLUTARATE-DEPENDENT DIOXYGENASE ALKB HOMOLOG 3"/>
    <property type="match status" value="1"/>
</dbReference>
<dbReference type="GO" id="GO:0051213">
    <property type="term" value="F:dioxygenase activity"/>
    <property type="evidence" value="ECO:0007669"/>
    <property type="project" value="InterPro"/>
</dbReference>
<dbReference type="GO" id="GO:0006307">
    <property type="term" value="P:DNA alkylation repair"/>
    <property type="evidence" value="ECO:0007669"/>
    <property type="project" value="InterPro"/>
</dbReference>
<dbReference type="AlphaFoldDB" id="G9A032"/>
<reference evidence="2 3" key="1">
    <citation type="journal article" date="2011" name="Proc. Natl. Acad. Sci. U.S.A.">
        <title>Evolutionary erosion of yeast sex chromosomes by mating-type switching accidents.</title>
        <authorList>
            <person name="Gordon J.L."/>
            <person name="Armisen D."/>
            <person name="Proux-Wera E."/>
            <person name="Oheigeartaigh S.S."/>
            <person name="Byrne K.P."/>
            <person name="Wolfe K.H."/>
        </authorList>
    </citation>
    <scope>NUCLEOTIDE SEQUENCE [LARGE SCALE GENOMIC DNA]</scope>
    <source>
        <strain evidence="3">ATCC 10662 / CBS 1146 / NBRC 0425 / NCYC 2629 / NRRL Y-866</strain>
    </source>
</reference>
<dbReference type="RefSeq" id="XP_003683437.1">
    <property type="nucleotide sequence ID" value="XM_003683389.1"/>
</dbReference>
<keyword evidence="3" id="KW-1185">Reference proteome</keyword>
<name>G9A032_TORDE</name>
<dbReference type="InterPro" id="IPR005123">
    <property type="entry name" value="Oxoglu/Fe-dep_dioxygenase_dom"/>
</dbReference>
<dbReference type="EMBL" id="HE616749">
    <property type="protein sequence ID" value="CCE94226.1"/>
    <property type="molecule type" value="Genomic_DNA"/>
</dbReference>
<dbReference type="InterPro" id="IPR037151">
    <property type="entry name" value="AlkB-like_sf"/>
</dbReference>
<evidence type="ECO:0000313" key="2">
    <source>
        <dbReference type="EMBL" id="CCE94226.1"/>
    </source>
</evidence>
<dbReference type="InParanoid" id="G9A032"/>
<dbReference type="STRING" id="1076872.G9A032"/>
<dbReference type="Gene3D" id="2.60.120.590">
    <property type="entry name" value="Alpha-ketoglutarate-dependent dioxygenase AlkB-like"/>
    <property type="match status" value="1"/>
</dbReference>
<dbReference type="PROSITE" id="PS51471">
    <property type="entry name" value="FE2OG_OXY"/>
    <property type="match status" value="1"/>
</dbReference>
<dbReference type="SUPFAM" id="SSF51197">
    <property type="entry name" value="Clavaminate synthase-like"/>
    <property type="match status" value="1"/>
</dbReference>
<protein>
    <recommendedName>
        <fullName evidence="1">Fe2OG dioxygenase domain-containing protein</fullName>
    </recommendedName>
</protein>
<evidence type="ECO:0000259" key="1">
    <source>
        <dbReference type="PROSITE" id="PS51471"/>
    </source>
</evidence>
<gene>
    <name evidence="2" type="primary">TDEL0H03670</name>
    <name evidence="2" type="ORF">TDEL_0H03670</name>
</gene>
<dbReference type="Pfam" id="PF13532">
    <property type="entry name" value="2OG-FeII_Oxy_2"/>
    <property type="match status" value="1"/>
</dbReference>
<dbReference type="InterPro" id="IPR027450">
    <property type="entry name" value="AlkB-like"/>
</dbReference>
<dbReference type="InterPro" id="IPR032854">
    <property type="entry name" value="ALKBH3"/>
</dbReference>
<dbReference type="GeneID" id="11501548"/>
<accession>G9A032</accession>
<proteinExistence type="predicted"/>
<dbReference type="PANTHER" id="PTHR31212">
    <property type="entry name" value="ALPHA-KETOGLUTARATE-DEPENDENT DIOXYGENASE ALKB HOMOLOG 3"/>
    <property type="match status" value="1"/>
</dbReference>